<dbReference type="AlphaFoldDB" id="A0A4U5MK91"/>
<dbReference type="EMBL" id="AZBU02000007">
    <property type="protein sequence ID" value="TKR69846.1"/>
    <property type="molecule type" value="Genomic_DNA"/>
</dbReference>
<keyword evidence="1" id="KW-0472">Membrane</keyword>
<feature type="chain" id="PRO_5020476615" evidence="2">
    <location>
        <begin position="20"/>
        <end position="89"/>
    </location>
</feature>
<reference evidence="3 4" key="1">
    <citation type="journal article" date="2015" name="Genome Biol.">
        <title>Comparative genomics of Steinernema reveals deeply conserved gene regulatory networks.</title>
        <authorList>
            <person name="Dillman A.R."/>
            <person name="Macchietto M."/>
            <person name="Porter C.F."/>
            <person name="Rogers A."/>
            <person name="Williams B."/>
            <person name="Antoshechkin I."/>
            <person name="Lee M.M."/>
            <person name="Goodwin Z."/>
            <person name="Lu X."/>
            <person name="Lewis E.E."/>
            <person name="Goodrich-Blair H."/>
            <person name="Stock S.P."/>
            <person name="Adams B.J."/>
            <person name="Sternberg P.W."/>
            <person name="Mortazavi A."/>
        </authorList>
    </citation>
    <scope>NUCLEOTIDE SEQUENCE [LARGE SCALE GENOMIC DNA]</scope>
    <source>
        <strain evidence="3 4">ALL</strain>
    </source>
</reference>
<comment type="caution">
    <text evidence="3">The sequence shown here is derived from an EMBL/GenBank/DDBJ whole genome shotgun (WGS) entry which is preliminary data.</text>
</comment>
<keyword evidence="1" id="KW-1133">Transmembrane helix</keyword>
<organism evidence="3 4">
    <name type="scientific">Steinernema carpocapsae</name>
    <name type="common">Entomopathogenic nematode</name>
    <dbReference type="NCBI Taxonomy" id="34508"/>
    <lineage>
        <taxon>Eukaryota</taxon>
        <taxon>Metazoa</taxon>
        <taxon>Ecdysozoa</taxon>
        <taxon>Nematoda</taxon>
        <taxon>Chromadorea</taxon>
        <taxon>Rhabditida</taxon>
        <taxon>Tylenchina</taxon>
        <taxon>Panagrolaimomorpha</taxon>
        <taxon>Strongyloidoidea</taxon>
        <taxon>Steinernematidae</taxon>
        <taxon>Steinernema</taxon>
    </lineage>
</organism>
<feature type="signal peptide" evidence="2">
    <location>
        <begin position="1"/>
        <end position="19"/>
    </location>
</feature>
<gene>
    <name evidence="3" type="ORF">L596_021946</name>
</gene>
<accession>A0A4U5MK91</accession>
<evidence type="ECO:0000256" key="1">
    <source>
        <dbReference type="SAM" id="Phobius"/>
    </source>
</evidence>
<name>A0A4U5MK91_STECR</name>
<reference evidence="3 4" key="2">
    <citation type="journal article" date="2019" name="G3 (Bethesda)">
        <title>Hybrid Assembly of the Genome of the Entomopathogenic Nematode Steinernema carpocapsae Identifies the X-Chromosome.</title>
        <authorList>
            <person name="Serra L."/>
            <person name="Macchietto M."/>
            <person name="Macias-Munoz A."/>
            <person name="McGill C.J."/>
            <person name="Rodriguez I.M."/>
            <person name="Rodriguez B."/>
            <person name="Murad R."/>
            <person name="Mortazavi A."/>
        </authorList>
    </citation>
    <scope>NUCLEOTIDE SEQUENCE [LARGE SCALE GENOMIC DNA]</scope>
    <source>
        <strain evidence="3 4">ALL</strain>
    </source>
</reference>
<evidence type="ECO:0000313" key="3">
    <source>
        <dbReference type="EMBL" id="TKR69846.1"/>
    </source>
</evidence>
<proteinExistence type="predicted"/>
<dbReference type="Proteomes" id="UP000298663">
    <property type="component" value="Unassembled WGS sequence"/>
</dbReference>
<keyword evidence="4" id="KW-1185">Reference proteome</keyword>
<keyword evidence="1" id="KW-0812">Transmembrane</keyword>
<protein>
    <submittedName>
        <fullName evidence="3">Uncharacterized protein</fullName>
    </submittedName>
</protein>
<keyword evidence="2" id="KW-0732">Signal</keyword>
<evidence type="ECO:0000256" key="2">
    <source>
        <dbReference type="SAM" id="SignalP"/>
    </source>
</evidence>
<evidence type="ECO:0000313" key="4">
    <source>
        <dbReference type="Proteomes" id="UP000298663"/>
    </source>
</evidence>
<feature type="transmembrane region" description="Helical" evidence="1">
    <location>
        <begin position="36"/>
        <end position="58"/>
    </location>
</feature>
<sequence length="89" mass="9450">MATCICLLVIILLISLVPSGIVLILGEAGIVASGTATGTAILWSIGVLVAAVFIWLCYDVTRIEPAEPPHDRRAPEDIIEQNLRDVGLV</sequence>